<dbReference type="WBParaSite" id="ES5_v2.g22504.t1">
    <property type="protein sequence ID" value="ES5_v2.g22504.t1"/>
    <property type="gene ID" value="ES5_v2.g22504"/>
</dbReference>
<accession>A0AC34G043</accession>
<reference evidence="2" key="1">
    <citation type="submission" date="2022-11" db="UniProtKB">
        <authorList>
            <consortium name="WormBaseParasite"/>
        </authorList>
    </citation>
    <scope>IDENTIFICATION</scope>
</reference>
<proteinExistence type="predicted"/>
<evidence type="ECO:0000313" key="1">
    <source>
        <dbReference type="Proteomes" id="UP000887579"/>
    </source>
</evidence>
<organism evidence="1 2">
    <name type="scientific">Panagrolaimus sp. ES5</name>
    <dbReference type="NCBI Taxonomy" id="591445"/>
    <lineage>
        <taxon>Eukaryota</taxon>
        <taxon>Metazoa</taxon>
        <taxon>Ecdysozoa</taxon>
        <taxon>Nematoda</taxon>
        <taxon>Chromadorea</taxon>
        <taxon>Rhabditida</taxon>
        <taxon>Tylenchina</taxon>
        <taxon>Panagrolaimomorpha</taxon>
        <taxon>Panagrolaimoidea</taxon>
        <taxon>Panagrolaimidae</taxon>
        <taxon>Panagrolaimus</taxon>
    </lineage>
</organism>
<name>A0AC34G043_9BILA</name>
<dbReference type="Proteomes" id="UP000887579">
    <property type="component" value="Unplaced"/>
</dbReference>
<protein>
    <submittedName>
        <fullName evidence="2">Uncharacterized protein</fullName>
    </submittedName>
</protein>
<evidence type="ECO:0000313" key="2">
    <source>
        <dbReference type="WBParaSite" id="ES5_v2.g22504.t1"/>
    </source>
</evidence>
<sequence>MNLTKHLSSNIGHDSEEKDELKTAKNSDINKSTLSLHIAAYENSSEATTDSDYGKKEIFKNKVEKRSLMKKWNTAKEIFVNPTSIIQDISEFSRQQENEGTEKPEIAKFKASQKLLNPNQKYANHQPSKEETDCSKVG</sequence>